<dbReference type="AlphaFoldDB" id="D8LFL7"/>
<sequence>MLTSDCWGTRLSDCALGDNAAVNGVGGDLAVLAAPSKGRSSMLDSIAAATAATPRTAVAPEPSSSAGSASSTVTPAAAPVGAATAAAAGAPPAPSQAPATPAAVHGATTAAAAIQPILASSRKLPPGAAATATAVLSGCSFRPARPQSDPAVPWADGRSETAASPFLFVLDGGTVELVSPVFEAPGQAFVAQVDPPAFPSDRESEISHLRIVGSGGPQATGAHPAFTGFHQNDGANGRRPRTTASGAKLSVVSVGGRVSLVDTTGDDDRRAGINDGERLTKPAVAAVDTTPSALRDLALLGAELFLEGGSDGDERQQHRGLAVENSARFRTANVSAVASGAARS</sequence>
<evidence type="ECO:0000313" key="3">
    <source>
        <dbReference type="Proteomes" id="UP000002630"/>
    </source>
</evidence>
<organism evidence="2 3">
    <name type="scientific">Ectocarpus siliculosus</name>
    <name type="common">Brown alga</name>
    <name type="synonym">Conferva siliculosa</name>
    <dbReference type="NCBI Taxonomy" id="2880"/>
    <lineage>
        <taxon>Eukaryota</taxon>
        <taxon>Sar</taxon>
        <taxon>Stramenopiles</taxon>
        <taxon>Ochrophyta</taxon>
        <taxon>PX clade</taxon>
        <taxon>Phaeophyceae</taxon>
        <taxon>Ectocarpales</taxon>
        <taxon>Ectocarpaceae</taxon>
        <taxon>Ectocarpus</taxon>
    </lineage>
</organism>
<dbReference type="Proteomes" id="UP000002630">
    <property type="component" value="Unassembled WGS sequence"/>
</dbReference>
<evidence type="ECO:0000256" key="1">
    <source>
        <dbReference type="SAM" id="MobiDB-lite"/>
    </source>
</evidence>
<protein>
    <submittedName>
        <fullName evidence="2">Uncharacterized protein</fullName>
    </submittedName>
</protein>
<name>D8LFL7_ECTSI</name>
<feature type="non-terminal residue" evidence="2">
    <location>
        <position position="344"/>
    </location>
</feature>
<proteinExistence type="predicted"/>
<accession>D8LFL7</accession>
<gene>
    <name evidence="2" type="ORF">Esi_0015_0125</name>
</gene>
<dbReference type="OrthoDB" id="191711at2759"/>
<feature type="region of interest" description="Disordered" evidence="1">
    <location>
        <begin position="54"/>
        <end position="73"/>
    </location>
</feature>
<reference evidence="2 3" key="1">
    <citation type="journal article" date="2010" name="Nature">
        <title>The Ectocarpus genome and the independent evolution of multicellularity in brown algae.</title>
        <authorList>
            <person name="Cock J.M."/>
            <person name="Sterck L."/>
            <person name="Rouze P."/>
            <person name="Scornet D."/>
            <person name="Allen A.E."/>
            <person name="Amoutzias G."/>
            <person name="Anthouard V."/>
            <person name="Artiguenave F."/>
            <person name="Aury J.M."/>
            <person name="Badger J.H."/>
            <person name="Beszteri B."/>
            <person name="Billiau K."/>
            <person name="Bonnet E."/>
            <person name="Bothwell J.H."/>
            <person name="Bowler C."/>
            <person name="Boyen C."/>
            <person name="Brownlee C."/>
            <person name="Carrano C.J."/>
            <person name="Charrier B."/>
            <person name="Cho G.Y."/>
            <person name="Coelho S.M."/>
            <person name="Collen J."/>
            <person name="Corre E."/>
            <person name="Da Silva C."/>
            <person name="Delage L."/>
            <person name="Delaroque N."/>
            <person name="Dittami S.M."/>
            <person name="Doulbeau S."/>
            <person name="Elias M."/>
            <person name="Farnham G."/>
            <person name="Gachon C.M."/>
            <person name="Gschloessl B."/>
            <person name="Heesch S."/>
            <person name="Jabbari K."/>
            <person name="Jubin C."/>
            <person name="Kawai H."/>
            <person name="Kimura K."/>
            <person name="Kloareg B."/>
            <person name="Kupper F.C."/>
            <person name="Lang D."/>
            <person name="Le Bail A."/>
            <person name="Leblanc C."/>
            <person name="Lerouge P."/>
            <person name="Lohr M."/>
            <person name="Lopez P.J."/>
            <person name="Martens C."/>
            <person name="Maumus F."/>
            <person name="Michel G."/>
            <person name="Miranda-Saavedra D."/>
            <person name="Morales J."/>
            <person name="Moreau H."/>
            <person name="Motomura T."/>
            <person name="Nagasato C."/>
            <person name="Napoli C.A."/>
            <person name="Nelson D.R."/>
            <person name="Nyvall-Collen P."/>
            <person name="Peters A.F."/>
            <person name="Pommier C."/>
            <person name="Potin P."/>
            <person name="Poulain J."/>
            <person name="Quesneville H."/>
            <person name="Read B."/>
            <person name="Rensing S.A."/>
            <person name="Ritter A."/>
            <person name="Rousvoal S."/>
            <person name="Samanta M."/>
            <person name="Samson G."/>
            <person name="Schroeder D.C."/>
            <person name="Segurens B."/>
            <person name="Strittmatter M."/>
            <person name="Tonon T."/>
            <person name="Tregear J.W."/>
            <person name="Valentin K."/>
            <person name="von Dassow P."/>
            <person name="Yamagishi T."/>
            <person name="Van de Peer Y."/>
            <person name="Wincker P."/>
        </authorList>
    </citation>
    <scope>NUCLEOTIDE SEQUENCE [LARGE SCALE GENOMIC DNA]</scope>
    <source>
        <strain evidence="3">Ec32 / CCAP1310/4</strain>
    </source>
</reference>
<dbReference type="InParanoid" id="D8LFL7"/>
<evidence type="ECO:0000313" key="2">
    <source>
        <dbReference type="EMBL" id="CBN79937.2"/>
    </source>
</evidence>
<keyword evidence="3" id="KW-1185">Reference proteome</keyword>
<dbReference type="EMBL" id="FN649760">
    <property type="protein sequence ID" value="CBN79937.2"/>
    <property type="molecule type" value="Genomic_DNA"/>
</dbReference>